<dbReference type="EMBL" id="ML993607">
    <property type="protein sequence ID" value="KAF2163735.1"/>
    <property type="molecule type" value="Genomic_DNA"/>
</dbReference>
<dbReference type="GeneID" id="54571055"/>
<evidence type="ECO:0000259" key="3">
    <source>
        <dbReference type="Pfam" id="PF00294"/>
    </source>
</evidence>
<evidence type="ECO:0000313" key="4">
    <source>
        <dbReference type="EMBL" id="KAF2163735.1"/>
    </source>
</evidence>
<dbReference type="PROSITE" id="PS00584">
    <property type="entry name" value="PFKB_KINASES_2"/>
    <property type="match status" value="1"/>
</dbReference>
<dbReference type="SUPFAM" id="SSF53613">
    <property type="entry name" value="Ribokinase-like"/>
    <property type="match status" value="1"/>
</dbReference>
<accession>A0A6A6C9N0</accession>
<keyword evidence="5" id="KW-1185">Reference proteome</keyword>
<evidence type="ECO:0000256" key="1">
    <source>
        <dbReference type="ARBA" id="ARBA00022679"/>
    </source>
</evidence>
<feature type="domain" description="Carbohydrate kinase PfkB" evidence="3">
    <location>
        <begin position="9"/>
        <end position="313"/>
    </location>
</feature>
<dbReference type="InterPro" id="IPR029056">
    <property type="entry name" value="Ribokinase-like"/>
</dbReference>
<dbReference type="Pfam" id="PF00294">
    <property type="entry name" value="PfkB"/>
    <property type="match status" value="1"/>
</dbReference>
<dbReference type="RefSeq" id="XP_033664624.1">
    <property type="nucleotide sequence ID" value="XM_033817783.1"/>
</dbReference>
<evidence type="ECO:0000313" key="5">
    <source>
        <dbReference type="Proteomes" id="UP000799537"/>
    </source>
</evidence>
<reference evidence="4" key="1">
    <citation type="journal article" date="2020" name="Stud. Mycol.">
        <title>101 Dothideomycetes genomes: a test case for predicting lifestyles and emergence of pathogens.</title>
        <authorList>
            <person name="Haridas S."/>
            <person name="Albert R."/>
            <person name="Binder M."/>
            <person name="Bloem J."/>
            <person name="Labutti K."/>
            <person name="Salamov A."/>
            <person name="Andreopoulos B."/>
            <person name="Baker S."/>
            <person name="Barry K."/>
            <person name="Bills G."/>
            <person name="Bluhm B."/>
            <person name="Cannon C."/>
            <person name="Castanera R."/>
            <person name="Culley D."/>
            <person name="Daum C."/>
            <person name="Ezra D."/>
            <person name="Gonzalez J."/>
            <person name="Henrissat B."/>
            <person name="Kuo A."/>
            <person name="Liang C."/>
            <person name="Lipzen A."/>
            <person name="Lutzoni F."/>
            <person name="Magnuson J."/>
            <person name="Mondo S."/>
            <person name="Nolan M."/>
            <person name="Ohm R."/>
            <person name="Pangilinan J."/>
            <person name="Park H.-J."/>
            <person name="Ramirez L."/>
            <person name="Alfaro M."/>
            <person name="Sun H."/>
            <person name="Tritt A."/>
            <person name="Yoshinaga Y."/>
            <person name="Zwiers L.-H."/>
            <person name="Turgeon B."/>
            <person name="Goodwin S."/>
            <person name="Spatafora J."/>
            <person name="Crous P."/>
            <person name="Grigoriev I."/>
        </authorList>
    </citation>
    <scope>NUCLEOTIDE SEQUENCE</scope>
    <source>
        <strain evidence="4">ATCC 36951</strain>
    </source>
</reference>
<dbReference type="PANTHER" id="PTHR42774">
    <property type="entry name" value="PHOSPHOTRANSFERASE SYSTEM TRANSPORT PROTEIN"/>
    <property type="match status" value="1"/>
</dbReference>
<gene>
    <name evidence="4" type="ORF">M409DRAFT_68322</name>
</gene>
<proteinExistence type="predicted"/>
<keyword evidence="2" id="KW-0418">Kinase</keyword>
<dbReference type="InterPro" id="IPR002173">
    <property type="entry name" value="Carboh/pur_kinase_PfkB_CS"/>
</dbReference>
<dbReference type="GO" id="GO:0016301">
    <property type="term" value="F:kinase activity"/>
    <property type="evidence" value="ECO:0007669"/>
    <property type="project" value="UniProtKB-KW"/>
</dbReference>
<organism evidence="4 5">
    <name type="scientific">Zasmidium cellare ATCC 36951</name>
    <dbReference type="NCBI Taxonomy" id="1080233"/>
    <lineage>
        <taxon>Eukaryota</taxon>
        <taxon>Fungi</taxon>
        <taxon>Dikarya</taxon>
        <taxon>Ascomycota</taxon>
        <taxon>Pezizomycotina</taxon>
        <taxon>Dothideomycetes</taxon>
        <taxon>Dothideomycetidae</taxon>
        <taxon>Mycosphaerellales</taxon>
        <taxon>Mycosphaerellaceae</taxon>
        <taxon>Zasmidium</taxon>
    </lineage>
</organism>
<dbReference type="OrthoDB" id="204058at2759"/>
<dbReference type="Gene3D" id="3.40.1190.20">
    <property type="match status" value="1"/>
</dbReference>
<evidence type="ECO:0000256" key="2">
    <source>
        <dbReference type="ARBA" id="ARBA00022777"/>
    </source>
</evidence>
<name>A0A6A6C9N0_ZASCE</name>
<keyword evidence="1" id="KW-0808">Transferase</keyword>
<dbReference type="AlphaFoldDB" id="A0A6A6C9N0"/>
<dbReference type="PANTHER" id="PTHR42774:SF3">
    <property type="entry name" value="KETOHEXOKINASE"/>
    <property type="match status" value="1"/>
</dbReference>
<sequence>MDISPPVRKLIMVGACYVDTILSVPQFPQEDHKLRARSLDRRRGGNVANSLEVLQQLQPAEGREYELLLLCVLPAKTSPGTKFVRNSLAEKVSTQHCVYREDHTEPASSYIIKADATGSRTIVNYNELPEMRVEEFQERVTSISRQGGGRMWFHFEGREVETSVACMRWLKERYPNVLLSAEVEKPNREGLELISAEADVVFFSKSWAETKGYQAAEELLRSQAPALPKASLLFCTWGADGAAVLRLRDGHCVTGKAKLLEGFRVVDSVGAGDTFIAGALYALLNQLDLGGGLAESALAAGNHLAVQKVMQEGFGGLSLEGLG</sequence>
<dbReference type="InterPro" id="IPR011611">
    <property type="entry name" value="PfkB_dom"/>
</dbReference>
<dbReference type="Proteomes" id="UP000799537">
    <property type="component" value="Unassembled WGS sequence"/>
</dbReference>
<dbReference type="InterPro" id="IPR052562">
    <property type="entry name" value="Ketohexokinase-related"/>
</dbReference>
<protein>
    <recommendedName>
        <fullName evidence="3">Carbohydrate kinase PfkB domain-containing protein</fullName>
    </recommendedName>
</protein>